<comment type="caution">
    <text evidence="1">The sequence shown here is derived from an EMBL/GenBank/DDBJ whole genome shotgun (WGS) entry which is preliminary data.</text>
</comment>
<dbReference type="AlphaFoldDB" id="A0A926I5M9"/>
<accession>A0A926I5M9</accession>
<proteinExistence type="predicted"/>
<organism evidence="1 2">
    <name type="scientific">Ligaoa zhengdingensis</name>
    <dbReference type="NCBI Taxonomy" id="2763658"/>
    <lineage>
        <taxon>Bacteria</taxon>
        <taxon>Bacillati</taxon>
        <taxon>Bacillota</taxon>
        <taxon>Clostridia</taxon>
        <taxon>Eubacteriales</taxon>
        <taxon>Oscillospiraceae</taxon>
        <taxon>Ligaoa</taxon>
    </lineage>
</organism>
<dbReference type="Proteomes" id="UP000653127">
    <property type="component" value="Unassembled WGS sequence"/>
</dbReference>
<gene>
    <name evidence="1" type="ORF">H8711_11985</name>
</gene>
<protein>
    <submittedName>
        <fullName evidence="1">Uncharacterized protein</fullName>
    </submittedName>
</protein>
<dbReference type="InterPro" id="IPR049215">
    <property type="entry name" value="DUF6809"/>
</dbReference>
<dbReference type="Pfam" id="PF20648">
    <property type="entry name" value="DUF6809"/>
    <property type="match status" value="1"/>
</dbReference>
<name>A0A926I5M9_9FIRM</name>
<reference evidence="1" key="1">
    <citation type="submission" date="2020-08" db="EMBL/GenBank/DDBJ databases">
        <title>Genome public.</title>
        <authorList>
            <person name="Liu C."/>
            <person name="Sun Q."/>
        </authorList>
    </citation>
    <scope>NUCLEOTIDE SEQUENCE</scope>
    <source>
        <strain evidence="1">NSJ-31</strain>
    </source>
</reference>
<dbReference type="EMBL" id="JACRST010000029">
    <property type="protein sequence ID" value="MBC8547640.1"/>
    <property type="molecule type" value="Genomic_DNA"/>
</dbReference>
<evidence type="ECO:0000313" key="1">
    <source>
        <dbReference type="EMBL" id="MBC8547640.1"/>
    </source>
</evidence>
<keyword evidence="2" id="KW-1185">Reference proteome</keyword>
<evidence type="ECO:0000313" key="2">
    <source>
        <dbReference type="Proteomes" id="UP000653127"/>
    </source>
</evidence>
<sequence length="107" mass="12384">MKGASMNIIEELYLGNLTPVEKCFLPGSEYARTVTALCNCERQLTEWISKQERAEGPLQFLSELTEAQRTLDDYHQQERFIEGFRLGARLMLDTFLIPEQSALRDIR</sequence>
<dbReference type="RefSeq" id="WP_249283683.1">
    <property type="nucleotide sequence ID" value="NZ_JACRST010000029.1"/>
</dbReference>